<accession>A0A1W6JTJ4</accession>
<sequence length="64" mass="6897">MSAVVAGLLSAAKSVAIRILVATFSEKMLMKTALMVGEAIVEKTPTEKDNIWFAELKKSLAEKS</sequence>
<organism evidence="1 2">
    <name type="scientific">Shewanella phage SppYZU05</name>
    <dbReference type="NCBI Taxonomy" id="1970795"/>
    <lineage>
        <taxon>Viruses</taxon>
        <taxon>Duplodnaviria</taxon>
        <taxon>Heunggongvirae</taxon>
        <taxon>Uroviricota</taxon>
        <taxon>Caudoviricetes</taxon>
        <taxon>Chaseviridae</taxon>
        <taxon>Nefertitivirinae</taxon>
        <taxon>Yushanvirus</taxon>
        <taxon>Yushanvirus SppYZU05</taxon>
    </lineage>
</organism>
<dbReference type="EMBL" id="KY709296">
    <property type="protein sequence ID" value="ARM70592.1"/>
    <property type="molecule type" value="Genomic_DNA"/>
</dbReference>
<name>A0A1W6JTJ4_9CAUD</name>
<evidence type="ECO:0000313" key="1">
    <source>
        <dbReference type="EMBL" id="ARM70592.1"/>
    </source>
</evidence>
<evidence type="ECO:0000313" key="2">
    <source>
        <dbReference type="Proteomes" id="UP000221216"/>
    </source>
</evidence>
<protein>
    <submittedName>
        <fullName evidence="1">Uncharacterized protein</fullName>
    </submittedName>
</protein>
<reference evidence="1 2" key="1">
    <citation type="submission" date="2017-03" db="EMBL/GenBank/DDBJ databases">
        <title>Isolation of lytic bacteriophages infecting Shewanella putrefaciens and Shewanella baltica for biocontrol of fish and shrimp spoilage during chilled storage.</title>
        <authorList>
            <person name="Yang Z."/>
            <person name="Tao X."/>
            <person name="Gao L."/>
            <person name="Rao S."/>
        </authorList>
    </citation>
    <scope>NUCLEOTIDE SEQUENCE [LARGE SCALE GENOMIC DNA]</scope>
</reference>
<proteinExistence type="predicted"/>
<dbReference type="Proteomes" id="UP000221216">
    <property type="component" value="Segment"/>
</dbReference>
<keyword evidence="2" id="KW-1185">Reference proteome</keyword>
<gene>
    <name evidence="1" type="ORF">SppYZU05_66</name>
</gene>